<keyword evidence="1" id="KW-0328">Glycosyltransferase</keyword>
<keyword evidence="2" id="KW-0808">Transferase</keyword>
<dbReference type="PIRSF" id="PIRSF016202">
    <property type="entry name" value="PH1107"/>
    <property type="match status" value="1"/>
</dbReference>
<dbReference type="GO" id="GO:0016757">
    <property type="term" value="F:glycosyltransferase activity"/>
    <property type="evidence" value="ECO:0007669"/>
    <property type="project" value="UniProtKB-KW"/>
</dbReference>
<dbReference type="Gene3D" id="2.115.10.20">
    <property type="entry name" value="Glycosyl hydrolase domain, family 43"/>
    <property type="match status" value="1"/>
</dbReference>
<evidence type="ECO:0000313" key="5">
    <source>
        <dbReference type="Proteomes" id="UP000029692"/>
    </source>
</evidence>
<dbReference type="CDD" id="cd18612">
    <property type="entry name" value="GH130_Lin0857-like"/>
    <property type="match status" value="1"/>
</dbReference>
<organism evidence="4 5">
    <name type="scientific">Spirochaeta lutea</name>
    <dbReference type="NCBI Taxonomy" id="1480694"/>
    <lineage>
        <taxon>Bacteria</taxon>
        <taxon>Pseudomonadati</taxon>
        <taxon>Spirochaetota</taxon>
        <taxon>Spirochaetia</taxon>
        <taxon>Spirochaetales</taxon>
        <taxon>Spirochaetaceae</taxon>
        <taxon>Spirochaeta</taxon>
    </lineage>
</organism>
<dbReference type="eggNOG" id="COG2152">
    <property type="taxonomic scope" value="Bacteria"/>
</dbReference>
<dbReference type="SUPFAM" id="SSF75005">
    <property type="entry name" value="Arabinanase/levansucrase/invertase"/>
    <property type="match status" value="1"/>
</dbReference>
<evidence type="ECO:0000256" key="2">
    <source>
        <dbReference type="ARBA" id="ARBA00022679"/>
    </source>
</evidence>
<dbReference type="PANTHER" id="PTHR34106:SF5">
    <property type="entry name" value="GLYCOSIDASE"/>
    <property type="match status" value="1"/>
</dbReference>
<evidence type="ECO:0000256" key="1">
    <source>
        <dbReference type="ARBA" id="ARBA00022676"/>
    </source>
</evidence>
<dbReference type="STRING" id="1480694.DC28_15095"/>
<keyword evidence="5" id="KW-1185">Reference proteome</keyword>
<dbReference type="AlphaFoldDB" id="A0A098QSK2"/>
<evidence type="ECO:0008006" key="6">
    <source>
        <dbReference type="Google" id="ProtNLM"/>
    </source>
</evidence>
<sequence>MQSFSRFSENPLLVPGQVVPSQPDMKVEGIFNCGAVQVEGSIVLLCRVAESVSAEQGEVSVPVLSGTASKPGIDTKRFDQKTGHLDFSDSRTISNRATGKVEHLTSLSHFRLARSTDGRSFTLDEKPWIFPQGVSEQWGIEDPRITRIDDRFYISYSSISPDGITVSLISTQDFIGFERHGVILPPSNKDAALFPRKINGRYWMLHRPITGAIGNLNIWAASSENLLDWGNHTLIYRAGESGPWELDRVGVGPPPVWTPRGWLVMYHAADVQSRYVAGLLLLDEENPARVIARGRAPYFVPQGEAEQSGFFSNVVFPCGLVEQEQGLLVYYGAADDKVCGGFASWDSIWEVLT</sequence>
<dbReference type="Proteomes" id="UP000029692">
    <property type="component" value="Unassembled WGS sequence"/>
</dbReference>
<protein>
    <recommendedName>
        <fullName evidence="6">Glycosidase</fullName>
    </recommendedName>
</protein>
<proteinExistence type="inferred from homology"/>
<dbReference type="InterPro" id="IPR007184">
    <property type="entry name" value="Mannoside_phosphorylase"/>
</dbReference>
<dbReference type="EMBL" id="JNUP01000072">
    <property type="protein sequence ID" value="KGE70810.1"/>
    <property type="molecule type" value="Genomic_DNA"/>
</dbReference>
<reference evidence="4 5" key="1">
    <citation type="submission" date="2014-05" db="EMBL/GenBank/DDBJ databases">
        <title>De novo Genome Sequence of Spirocheata sp.</title>
        <authorList>
            <person name="Shivani Y."/>
            <person name="Subhash Y."/>
            <person name="Tushar L."/>
            <person name="Sasikala C."/>
            <person name="Ramana C.V."/>
        </authorList>
    </citation>
    <scope>NUCLEOTIDE SEQUENCE [LARGE SCALE GENOMIC DNA]</scope>
    <source>
        <strain evidence="4 5">JC230</strain>
    </source>
</reference>
<comment type="caution">
    <text evidence="4">The sequence shown here is derived from an EMBL/GenBank/DDBJ whole genome shotgun (WGS) entry which is preliminary data.</text>
</comment>
<evidence type="ECO:0000313" key="4">
    <source>
        <dbReference type="EMBL" id="KGE70810.1"/>
    </source>
</evidence>
<dbReference type="Pfam" id="PF04041">
    <property type="entry name" value="Glyco_hydro_130"/>
    <property type="match status" value="1"/>
</dbReference>
<name>A0A098QSK2_9SPIO</name>
<accession>A0A098QSK2</accession>
<dbReference type="InterPro" id="IPR023296">
    <property type="entry name" value="Glyco_hydro_beta-prop_sf"/>
</dbReference>
<gene>
    <name evidence="4" type="ORF">DC28_15095</name>
</gene>
<evidence type="ECO:0000256" key="3">
    <source>
        <dbReference type="ARBA" id="ARBA00024356"/>
    </source>
</evidence>
<comment type="similarity">
    <text evidence="3">Belongs to the glycosyl hydrolase 130 family.</text>
</comment>
<dbReference type="RefSeq" id="WP_037550328.1">
    <property type="nucleotide sequence ID" value="NZ_JNUP01000072.1"/>
</dbReference>
<dbReference type="PANTHER" id="PTHR34106">
    <property type="entry name" value="GLYCOSIDASE"/>
    <property type="match status" value="1"/>
</dbReference>